<proteinExistence type="predicted"/>
<dbReference type="Proteomes" id="UP000011910">
    <property type="component" value="Unassembled WGS sequence"/>
</dbReference>
<accession>M7NYJ3</accession>
<evidence type="ECO:0000313" key="1">
    <source>
        <dbReference type="EMBL" id="EMR03464.1"/>
    </source>
</evidence>
<keyword evidence="2" id="KW-1185">Reference proteome</keyword>
<dbReference type="AlphaFoldDB" id="M7NYJ3"/>
<name>M7NYJ3_9BACT</name>
<evidence type="ECO:0000313" key="2">
    <source>
        <dbReference type="Proteomes" id="UP000011910"/>
    </source>
</evidence>
<reference evidence="1 2" key="1">
    <citation type="journal article" date="2013" name="Genome Announc.">
        <title>Draft Genome Sequence of Cesiribacter andamanensis Strain AMV16T, Isolated from a Soil Sample from a Mud Volcano in the Andaman Islands, India.</title>
        <authorList>
            <person name="Shivaji S."/>
            <person name="Ara S."/>
            <person name="Begum Z."/>
            <person name="Srinivas T.N."/>
            <person name="Singh A."/>
            <person name="Kumar Pinnaka A."/>
        </authorList>
    </citation>
    <scope>NUCLEOTIDE SEQUENCE [LARGE SCALE GENOMIC DNA]</scope>
    <source>
        <strain evidence="1 2">AMV16</strain>
    </source>
</reference>
<dbReference type="RefSeq" id="WP_009194797.1">
    <property type="nucleotide sequence ID" value="NZ_AODQ01000025.1"/>
</dbReference>
<comment type="caution">
    <text evidence="1">The sequence shown here is derived from an EMBL/GenBank/DDBJ whole genome shotgun (WGS) entry which is preliminary data.</text>
</comment>
<dbReference type="OrthoDB" id="962520at2"/>
<dbReference type="EMBL" id="AODQ01000025">
    <property type="protein sequence ID" value="EMR03464.1"/>
    <property type="molecule type" value="Genomic_DNA"/>
</dbReference>
<gene>
    <name evidence="1" type="ORF">ADICEAN_01397</name>
</gene>
<evidence type="ECO:0008006" key="3">
    <source>
        <dbReference type="Google" id="ProtNLM"/>
    </source>
</evidence>
<protein>
    <recommendedName>
        <fullName evidence="3">STAS/SEC14 domain-containing protein</fullName>
    </recommendedName>
</protein>
<dbReference type="eggNOG" id="ENOG5033D57">
    <property type="taxonomic scope" value="Bacteria"/>
</dbReference>
<organism evidence="1 2">
    <name type="scientific">Cesiribacter andamanensis AMV16</name>
    <dbReference type="NCBI Taxonomy" id="1279009"/>
    <lineage>
        <taxon>Bacteria</taxon>
        <taxon>Pseudomonadati</taxon>
        <taxon>Bacteroidota</taxon>
        <taxon>Cytophagia</taxon>
        <taxon>Cytophagales</taxon>
        <taxon>Cesiribacteraceae</taxon>
        <taxon>Cesiribacter</taxon>
    </lineage>
</organism>
<sequence>MITIADTPQYHLAVSPAKNRAYLRIIGFWRSPEQVENYITDWQKAVAALKPGFTLLTDAREMKIHPASVRALHEQAQALIVSKGVLKVAELQQDAIAEMQLNAVAGETQMPKQNFQDPVAAERWLDSIFPN</sequence>